<keyword evidence="8" id="KW-0067">ATP-binding</keyword>
<dbReference type="PANTHER" id="PTHR47985">
    <property type="entry name" value="OS07G0668900 PROTEIN"/>
    <property type="match status" value="1"/>
</dbReference>
<proteinExistence type="inferred from homology"/>
<dbReference type="Gene3D" id="1.10.260.40">
    <property type="entry name" value="lambda repressor-like DNA-binding domains"/>
    <property type="match status" value="1"/>
</dbReference>
<dbReference type="InterPro" id="IPR011009">
    <property type="entry name" value="Kinase-like_dom_sf"/>
</dbReference>
<dbReference type="GO" id="GO:0003677">
    <property type="term" value="F:DNA binding"/>
    <property type="evidence" value="ECO:0007669"/>
    <property type="project" value="UniProtKB-KW"/>
</dbReference>
<feature type="compositionally biased region" description="Basic and acidic residues" evidence="9">
    <location>
        <begin position="65"/>
        <end position="74"/>
    </location>
</feature>
<evidence type="ECO:0000313" key="13">
    <source>
        <dbReference type="EMBL" id="CAE6076690.1"/>
    </source>
</evidence>
<keyword evidence="8" id="KW-0547">Nucleotide-binding</keyword>
<keyword evidence="10" id="KW-0812">Transmembrane</keyword>
<dbReference type="PROSITE" id="PS50011">
    <property type="entry name" value="PROTEIN_KINASE_DOM"/>
    <property type="match status" value="1"/>
</dbReference>
<feature type="domain" description="HTH cro/C1-type" evidence="12">
    <location>
        <begin position="87"/>
        <end position="141"/>
    </location>
</feature>
<dbReference type="Pfam" id="PF01381">
    <property type="entry name" value="HTH_3"/>
    <property type="match status" value="1"/>
</dbReference>
<dbReference type="Pfam" id="PF07714">
    <property type="entry name" value="PK_Tyr_Ser-Thr"/>
    <property type="match status" value="2"/>
</dbReference>
<gene>
    <name evidence="13" type="ORF">AARE701A_LOCUS13737</name>
</gene>
<dbReference type="FunFam" id="1.10.260.40:FF:000018">
    <property type="entry name" value="Multiprotein bridging factor 1"/>
    <property type="match status" value="1"/>
</dbReference>
<comment type="subcellular location">
    <subcellularLocation>
        <location evidence="1">Cell membrane</location>
        <topology evidence="1">Lipid-anchor</topology>
    </subcellularLocation>
    <subcellularLocation>
        <location evidence="2">Nucleus</location>
        <location evidence="2">Nucleolus</location>
    </subcellularLocation>
</comment>
<dbReference type="Pfam" id="PF08523">
    <property type="entry name" value="MBF1"/>
    <property type="match status" value="1"/>
</dbReference>
<feature type="compositionally biased region" description="Polar residues" evidence="9">
    <location>
        <begin position="492"/>
        <end position="503"/>
    </location>
</feature>
<keyword evidence="14" id="KW-1185">Reference proteome</keyword>
<dbReference type="CDD" id="cd00093">
    <property type="entry name" value="HTH_XRE"/>
    <property type="match status" value="1"/>
</dbReference>
<feature type="compositionally biased region" description="Polar residues" evidence="9">
    <location>
        <begin position="50"/>
        <end position="64"/>
    </location>
</feature>
<accession>A0A8S2ACS9</accession>
<keyword evidence="4" id="KW-0808">Transferase</keyword>
<feature type="region of interest" description="Disordered" evidence="9">
    <location>
        <begin position="480"/>
        <end position="503"/>
    </location>
</feature>
<evidence type="ECO:0000313" key="14">
    <source>
        <dbReference type="Proteomes" id="UP000682877"/>
    </source>
</evidence>
<evidence type="ECO:0000256" key="4">
    <source>
        <dbReference type="ARBA" id="ARBA00022527"/>
    </source>
</evidence>
<keyword evidence="4" id="KW-0723">Serine/threonine-protein kinase</keyword>
<dbReference type="SMART" id="SM00530">
    <property type="entry name" value="HTH_XRE"/>
    <property type="match status" value="1"/>
</dbReference>
<dbReference type="GO" id="GO:0004674">
    <property type="term" value="F:protein serine/threonine kinase activity"/>
    <property type="evidence" value="ECO:0007669"/>
    <property type="project" value="UniProtKB-KW"/>
</dbReference>
<organism evidence="13 14">
    <name type="scientific">Arabidopsis arenosa</name>
    <name type="common">Sand rock-cress</name>
    <name type="synonym">Cardaminopsis arenosa</name>
    <dbReference type="NCBI Taxonomy" id="38785"/>
    <lineage>
        <taxon>Eukaryota</taxon>
        <taxon>Viridiplantae</taxon>
        <taxon>Streptophyta</taxon>
        <taxon>Embryophyta</taxon>
        <taxon>Tracheophyta</taxon>
        <taxon>Spermatophyta</taxon>
        <taxon>Magnoliopsida</taxon>
        <taxon>eudicotyledons</taxon>
        <taxon>Gunneridae</taxon>
        <taxon>Pentapetalae</taxon>
        <taxon>rosids</taxon>
        <taxon>malvids</taxon>
        <taxon>Brassicales</taxon>
        <taxon>Brassicaceae</taxon>
        <taxon>Camelineae</taxon>
        <taxon>Arabidopsis</taxon>
    </lineage>
</organism>
<evidence type="ECO:0000256" key="6">
    <source>
        <dbReference type="ARBA" id="ARBA00023136"/>
    </source>
</evidence>
<dbReference type="EMBL" id="LR999455">
    <property type="protein sequence ID" value="CAE6076690.1"/>
    <property type="molecule type" value="Genomic_DNA"/>
</dbReference>
<dbReference type="PANTHER" id="PTHR47985:SF24">
    <property type="entry name" value="PROTEIN KINASE SUPERFAMILY PROTEIN"/>
    <property type="match status" value="1"/>
</dbReference>
<feature type="transmembrane region" description="Helical" evidence="10">
    <location>
        <begin position="159"/>
        <end position="184"/>
    </location>
</feature>
<dbReference type="SUPFAM" id="SSF47413">
    <property type="entry name" value="lambda repressor-like DNA-binding domains"/>
    <property type="match status" value="1"/>
</dbReference>
<protein>
    <recommendedName>
        <fullName evidence="15">Protein kinase domain-containing protein</fullName>
    </recommendedName>
</protein>
<sequence length="503" mass="55219">MAGVGPMTQDWEPVVIRKKAPNAAAKRDEKTVNAARRSGADIETVRKFNAGSNKAASSGTSLNTKKLDDDTENLSHDRVPTELKKAIMQARGEKKLTQSQLAQLINEKPQVIQEYESGKAIPNQQILSKLERALGAKLRGKKGETKMETDEAYQKKERAALVAIVVLACLALSSLFVAFSYYCYIRNKVSKRHRISKRFDCEEKGDCQKVQDVTDNGLQIFTFKQLHSATGGFSKSNVVGHGGFGLVYRGVLNDGRKVAIKFMDHAGKQGEEEFKMEVELLSRLRSPYLLALLGYCSDNSHKLLVYEFMANGGLQEHLYLTNRSGSVPLRLDWETRMRIAVEAAKDKAGGHVSTRVLGTQGYVAPEYALTGHLTTKSDVYSYGVVLLELLTGRVPVDMKRPTGEGVLVSWALPQLADREKVVDIMDPTLEGQYSTKEVVQVAAIAAMCVQAEADYRPLMADVVQSLVPLVRNRRSASKLSGCSSSFSLARSPNSPGKASIGSQ</sequence>
<name>A0A8S2ACS9_ARAAE</name>
<dbReference type="SUPFAM" id="SSF56112">
    <property type="entry name" value="Protein kinase-like (PK-like)"/>
    <property type="match status" value="1"/>
</dbReference>
<evidence type="ECO:0000256" key="9">
    <source>
        <dbReference type="SAM" id="MobiDB-lite"/>
    </source>
</evidence>
<dbReference type="InterPro" id="IPR013729">
    <property type="entry name" value="MBF1_N"/>
</dbReference>
<feature type="domain" description="Protein kinase" evidence="11">
    <location>
        <begin position="233"/>
        <end position="470"/>
    </location>
</feature>
<dbReference type="GO" id="GO:0005886">
    <property type="term" value="C:plasma membrane"/>
    <property type="evidence" value="ECO:0007669"/>
    <property type="project" value="UniProtKB-SubCell"/>
</dbReference>
<dbReference type="InterPro" id="IPR017441">
    <property type="entry name" value="Protein_kinase_ATP_BS"/>
</dbReference>
<evidence type="ECO:0000256" key="2">
    <source>
        <dbReference type="ARBA" id="ARBA00004604"/>
    </source>
</evidence>
<evidence type="ECO:0000259" key="11">
    <source>
        <dbReference type="PROSITE" id="PS50011"/>
    </source>
</evidence>
<evidence type="ECO:0000256" key="10">
    <source>
        <dbReference type="SAM" id="Phobius"/>
    </source>
</evidence>
<dbReference type="Gene3D" id="1.10.510.10">
    <property type="entry name" value="Transferase(Phosphotransferase) domain 1"/>
    <property type="match status" value="1"/>
</dbReference>
<dbReference type="Proteomes" id="UP000682877">
    <property type="component" value="Chromosome 5"/>
</dbReference>
<keyword evidence="4" id="KW-0418">Kinase</keyword>
<reference evidence="13" key="1">
    <citation type="submission" date="2021-01" db="EMBL/GenBank/DDBJ databases">
        <authorList>
            <person name="Bezrukov I."/>
        </authorList>
    </citation>
    <scope>NUCLEOTIDE SEQUENCE</scope>
</reference>
<evidence type="ECO:0000256" key="5">
    <source>
        <dbReference type="ARBA" id="ARBA00023125"/>
    </source>
</evidence>
<keyword evidence="6 10" id="KW-0472">Membrane</keyword>
<dbReference type="FunFam" id="3.30.200.20:FF:000376">
    <property type="entry name" value="Serine/threonine-protein kinase PBS1"/>
    <property type="match status" value="1"/>
</dbReference>
<dbReference type="InterPro" id="IPR001387">
    <property type="entry name" value="Cro/C1-type_HTH"/>
</dbReference>
<dbReference type="GO" id="GO:0005730">
    <property type="term" value="C:nucleolus"/>
    <property type="evidence" value="ECO:0007669"/>
    <property type="project" value="UniProtKB-SubCell"/>
</dbReference>
<evidence type="ECO:0000256" key="3">
    <source>
        <dbReference type="ARBA" id="ARBA00009802"/>
    </source>
</evidence>
<dbReference type="Gene3D" id="3.30.200.20">
    <property type="entry name" value="Phosphorylase Kinase, domain 1"/>
    <property type="match status" value="1"/>
</dbReference>
<dbReference type="PROSITE" id="PS50943">
    <property type="entry name" value="HTH_CROC1"/>
    <property type="match status" value="1"/>
</dbReference>
<dbReference type="PROSITE" id="PS00107">
    <property type="entry name" value="PROTEIN_KINASE_ATP"/>
    <property type="match status" value="1"/>
</dbReference>
<dbReference type="InterPro" id="IPR001245">
    <property type="entry name" value="Ser-Thr/Tyr_kinase_cat_dom"/>
</dbReference>
<evidence type="ECO:0000256" key="7">
    <source>
        <dbReference type="ARBA" id="ARBA00023288"/>
    </source>
</evidence>
<evidence type="ECO:0008006" key="15">
    <source>
        <dbReference type="Google" id="ProtNLM"/>
    </source>
</evidence>
<keyword evidence="7" id="KW-0449">Lipoprotein</keyword>
<dbReference type="GO" id="GO:0003713">
    <property type="term" value="F:transcription coactivator activity"/>
    <property type="evidence" value="ECO:0007669"/>
    <property type="project" value="UniProtKB-ARBA"/>
</dbReference>
<comment type="similarity">
    <text evidence="3">Belongs to the MBF1 family.</text>
</comment>
<feature type="compositionally biased region" description="Low complexity" evidence="9">
    <location>
        <begin position="480"/>
        <end position="491"/>
    </location>
</feature>
<dbReference type="GO" id="GO:0005524">
    <property type="term" value="F:ATP binding"/>
    <property type="evidence" value="ECO:0007669"/>
    <property type="project" value="UniProtKB-UniRule"/>
</dbReference>
<dbReference type="InterPro" id="IPR010982">
    <property type="entry name" value="Lambda_DNA-bd_dom_sf"/>
</dbReference>
<evidence type="ECO:0000256" key="1">
    <source>
        <dbReference type="ARBA" id="ARBA00004193"/>
    </source>
</evidence>
<dbReference type="InterPro" id="IPR000719">
    <property type="entry name" value="Prot_kinase_dom"/>
</dbReference>
<evidence type="ECO:0000256" key="8">
    <source>
        <dbReference type="PROSITE-ProRule" id="PRU10141"/>
    </source>
</evidence>
<feature type="binding site" evidence="8">
    <location>
        <position position="261"/>
    </location>
    <ligand>
        <name>ATP</name>
        <dbReference type="ChEBI" id="CHEBI:30616"/>
    </ligand>
</feature>
<evidence type="ECO:0000259" key="12">
    <source>
        <dbReference type="PROSITE" id="PS50943"/>
    </source>
</evidence>
<keyword evidence="10" id="KW-1133">Transmembrane helix</keyword>
<feature type="region of interest" description="Disordered" evidence="9">
    <location>
        <begin position="21"/>
        <end position="74"/>
    </location>
</feature>
<keyword evidence="5" id="KW-0238">DNA-binding</keyword>
<dbReference type="AlphaFoldDB" id="A0A8S2ACS9"/>